<evidence type="ECO:0000313" key="2">
    <source>
        <dbReference type="Proteomes" id="UP001372834"/>
    </source>
</evidence>
<dbReference type="AlphaFoldDB" id="A0AAN8RWA8"/>
<name>A0AAN8RWA8_POLSC</name>
<evidence type="ECO:0000313" key="1">
    <source>
        <dbReference type="EMBL" id="KAK6629108.1"/>
    </source>
</evidence>
<dbReference type="Proteomes" id="UP001372834">
    <property type="component" value="Unassembled WGS sequence"/>
</dbReference>
<proteinExistence type="predicted"/>
<gene>
    <name evidence="1" type="ORF">RUM43_002925</name>
</gene>
<accession>A0AAN8RWA8</accession>
<organism evidence="1 2">
    <name type="scientific">Polyplax serrata</name>
    <name type="common">Common mouse louse</name>
    <dbReference type="NCBI Taxonomy" id="468196"/>
    <lineage>
        <taxon>Eukaryota</taxon>
        <taxon>Metazoa</taxon>
        <taxon>Ecdysozoa</taxon>
        <taxon>Arthropoda</taxon>
        <taxon>Hexapoda</taxon>
        <taxon>Insecta</taxon>
        <taxon>Pterygota</taxon>
        <taxon>Neoptera</taxon>
        <taxon>Paraneoptera</taxon>
        <taxon>Psocodea</taxon>
        <taxon>Troctomorpha</taxon>
        <taxon>Phthiraptera</taxon>
        <taxon>Anoplura</taxon>
        <taxon>Polyplacidae</taxon>
        <taxon>Polyplax</taxon>
    </lineage>
</organism>
<reference evidence="1 2" key="1">
    <citation type="submission" date="2023-10" db="EMBL/GenBank/DDBJ databases">
        <title>Genomes of two closely related lineages of the louse Polyplax serrata with different host specificities.</title>
        <authorList>
            <person name="Martinu J."/>
            <person name="Tarabai H."/>
            <person name="Stefka J."/>
            <person name="Hypsa V."/>
        </authorList>
    </citation>
    <scope>NUCLEOTIDE SEQUENCE [LARGE SCALE GENOMIC DNA]</scope>
    <source>
        <strain evidence="1">HR10_N</strain>
    </source>
</reference>
<protein>
    <submittedName>
        <fullName evidence="1">Uncharacterized protein</fullName>
    </submittedName>
</protein>
<comment type="caution">
    <text evidence="1">The sequence shown here is derived from an EMBL/GenBank/DDBJ whole genome shotgun (WGS) entry which is preliminary data.</text>
</comment>
<dbReference type="EMBL" id="JAWJWE010000036">
    <property type="protein sequence ID" value="KAK6629108.1"/>
    <property type="molecule type" value="Genomic_DNA"/>
</dbReference>
<sequence length="120" mass="13187">MPSGIGGSYMSLADDVYKSTTVSEEKFSVMESVKKAFNLIGNTRTQGPYIVTEEDGIDKKQIALLRNRSNMPASAVPEETALLGGNLHRYEKQLRVKDRRKRALVSSRIAGGSDIVPETI</sequence>